<dbReference type="STRING" id="583356.Igag_0669"/>
<sequence>MSILTRYRDNVMKLREYSNLIDDYLCSLSLQGIESTATEYEQPIGRDINRISVAYEQDRYSKSRDIPQKIQRASLGKAIIIVVIIIIAIAIYGTIKFSPQQTIPSTPTSITPISTKTISPIETQTIYNTYTTTLDTLSIGEIDTTRSIETSSTTIPSTTQKTTIEETRMATAIISTPTATLQTPSITTTTTSVSTSPLLTTMTTETQFYTHTTETMIVENSSTITPIEISTETITTTLVPTTVIQINETATSTPTIYTPKTYLDLDTVILYENISDFVIEIRGINTSSNKLYIEISYNNQTIYLHALGFPRDEIAIIAQYAFVNKTYAKLIFPLDTIKREVYRLNISSEFYIILPMANKICYANLNNEEFLNITYCKDVVFIQPPTTPSLGYPTFYDVILNTFNETSMNILRKSVYRDSLPNDTRWIIWNALTWINNNIEYDRAKALSPSTGIYDPLTTMKLGKGICSDYAVLTSAILLSANINPVYILTFNTSIGLHAAVGIELNNTLWILDQHLPVIEWDDYKQYVVNITSQIYVYRIWYSHGTSSIEFYRMDREYIDTYPIDAIDQRAIDIVMDIVSRETGMRISRELSTVIHIWGASLKLSLPIIDRDIYVPLDTAYSPIFKEQWSVWLASYIIDLLNKYYLDCIEMHGSFWATIYRDSSYTVVKIYAVPFQVPNTIYKLYGDKLYIEINLSTYIYDPINDIQIFLYTDNSGYCAGIAPPGYGYSIPYINADKWYDNLIVIVSMEKIYSLKQYCIGDIYIVISLKSIPIYAIPIQRLG</sequence>
<name>E0SSV0_IGNAA</name>
<dbReference type="KEGG" id="iag:Igag_0669"/>
<feature type="domain" description="Transglutaminase-like" evidence="3">
    <location>
        <begin position="421"/>
        <end position="530"/>
    </location>
</feature>
<dbReference type="AlphaFoldDB" id="E0SSV0"/>
<dbReference type="HOGENOM" id="CLU_358127_0_0_2"/>
<evidence type="ECO:0000313" key="5">
    <source>
        <dbReference type="Proteomes" id="UP000001304"/>
    </source>
</evidence>
<keyword evidence="5" id="KW-1185">Reference proteome</keyword>
<keyword evidence="2" id="KW-0812">Transmembrane</keyword>
<feature type="transmembrane region" description="Helical" evidence="2">
    <location>
        <begin position="74"/>
        <end position="95"/>
    </location>
</feature>
<evidence type="ECO:0000259" key="3">
    <source>
        <dbReference type="Pfam" id="PF04473"/>
    </source>
</evidence>
<dbReference type="Pfam" id="PF04473">
    <property type="entry name" value="DUF553"/>
    <property type="match status" value="1"/>
</dbReference>
<dbReference type="Gene3D" id="3.10.620.30">
    <property type="match status" value="1"/>
</dbReference>
<dbReference type="BioCyc" id="IAGG583356:GHAH-666-MONOMER"/>
<gene>
    <name evidence="4" type="ordered locus">Igag_0669</name>
</gene>
<protein>
    <recommendedName>
        <fullName evidence="3">Transglutaminase-like domain-containing protein</fullName>
    </recommendedName>
</protein>
<dbReference type="EMBL" id="CP002098">
    <property type="protein sequence ID" value="ADM27500.1"/>
    <property type="molecule type" value="Genomic_DNA"/>
</dbReference>
<evidence type="ECO:0000256" key="2">
    <source>
        <dbReference type="SAM" id="Phobius"/>
    </source>
</evidence>
<reference evidence="4 5" key="1">
    <citation type="journal article" date="2010" name="Stand. Genomic Sci.">
        <title>Complete genome sequence of Ignisphaera aggregans type strain (AQ1.S1).</title>
        <authorList>
            <person name="Goker M."/>
            <person name="Held B."/>
            <person name="Lapidus A."/>
            <person name="Nolan M."/>
            <person name="Spring S."/>
            <person name="Yasawong M."/>
            <person name="Lucas S."/>
            <person name="Glavina Del Rio T."/>
            <person name="Tice H."/>
            <person name="Cheng J.F."/>
            <person name="Goodwin L."/>
            <person name="Tapia R."/>
            <person name="Pitluck S."/>
            <person name="Liolios K."/>
            <person name="Ivanova N."/>
            <person name="Mavromatis K."/>
            <person name="Mikhailova N."/>
            <person name="Pati A."/>
            <person name="Chen A."/>
            <person name="Palaniappan K."/>
            <person name="Brambilla E."/>
            <person name="Land M."/>
            <person name="Hauser L."/>
            <person name="Chang Y.J."/>
            <person name="Jeffries C.D."/>
            <person name="Brettin T."/>
            <person name="Detter J.C."/>
            <person name="Han C."/>
            <person name="Rohde M."/>
            <person name="Sikorski J."/>
            <person name="Woyke T."/>
            <person name="Bristow J."/>
            <person name="Eisen J.A."/>
            <person name="Markowitz V."/>
            <person name="Hugenholtz P."/>
            <person name="Kyrpides N.C."/>
            <person name="Klenk H.P."/>
        </authorList>
    </citation>
    <scope>NUCLEOTIDE SEQUENCE [LARGE SCALE GENOMIC DNA]</scope>
    <source>
        <strain evidence="5">DSM 17230 / JCM 13409 / AQ1.S1</strain>
    </source>
</reference>
<accession>E0SSV0</accession>
<keyword evidence="2" id="KW-0472">Membrane</keyword>
<dbReference type="SUPFAM" id="SSF54001">
    <property type="entry name" value="Cysteine proteinases"/>
    <property type="match status" value="1"/>
</dbReference>
<dbReference type="InterPro" id="IPR007562">
    <property type="entry name" value="Transglutaminase-like_domain"/>
</dbReference>
<evidence type="ECO:0000313" key="4">
    <source>
        <dbReference type="EMBL" id="ADM27500.1"/>
    </source>
</evidence>
<dbReference type="InterPro" id="IPR038765">
    <property type="entry name" value="Papain-like_cys_pep_sf"/>
</dbReference>
<proteinExistence type="inferred from homology"/>
<comment type="similarity">
    <text evidence="1">Belongs to the UPF0252 family.</text>
</comment>
<dbReference type="Proteomes" id="UP000001304">
    <property type="component" value="Chromosome"/>
</dbReference>
<evidence type="ECO:0000256" key="1">
    <source>
        <dbReference type="ARBA" id="ARBA00007458"/>
    </source>
</evidence>
<organism evidence="4 5">
    <name type="scientific">Ignisphaera aggregans (strain DSM 17230 / JCM 13409 / AQ1.S1)</name>
    <dbReference type="NCBI Taxonomy" id="583356"/>
    <lineage>
        <taxon>Archaea</taxon>
        <taxon>Thermoproteota</taxon>
        <taxon>Thermoprotei</taxon>
        <taxon>Desulfurococcales</taxon>
        <taxon>Desulfurococcaceae</taxon>
        <taxon>Ignisphaera</taxon>
    </lineage>
</organism>
<keyword evidence="2" id="KW-1133">Transmembrane helix</keyword>